<proteinExistence type="predicted"/>
<name>A0A6C0BSC4_9ZZZZ</name>
<dbReference type="AlphaFoldDB" id="A0A6C0BSC4"/>
<protein>
    <submittedName>
        <fullName evidence="1">Uncharacterized protein</fullName>
    </submittedName>
</protein>
<accession>A0A6C0BSC4</accession>
<organism evidence="1">
    <name type="scientific">viral metagenome</name>
    <dbReference type="NCBI Taxonomy" id="1070528"/>
    <lineage>
        <taxon>unclassified sequences</taxon>
        <taxon>metagenomes</taxon>
        <taxon>organismal metagenomes</taxon>
    </lineage>
</organism>
<reference evidence="1" key="1">
    <citation type="journal article" date="2020" name="Nature">
        <title>Giant virus diversity and host interactions through global metagenomics.</title>
        <authorList>
            <person name="Schulz F."/>
            <person name="Roux S."/>
            <person name="Paez-Espino D."/>
            <person name="Jungbluth S."/>
            <person name="Walsh D.A."/>
            <person name="Denef V.J."/>
            <person name="McMahon K.D."/>
            <person name="Konstantinidis K.T."/>
            <person name="Eloe-Fadrosh E.A."/>
            <person name="Kyrpides N.C."/>
            <person name="Woyke T."/>
        </authorList>
    </citation>
    <scope>NUCLEOTIDE SEQUENCE</scope>
    <source>
        <strain evidence="1">GVMAG-M-3300018416-26</strain>
    </source>
</reference>
<evidence type="ECO:0000313" key="1">
    <source>
        <dbReference type="EMBL" id="QHS94298.1"/>
    </source>
</evidence>
<dbReference type="EMBL" id="MN739219">
    <property type="protein sequence ID" value="QHS94298.1"/>
    <property type="molecule type" value="Genomic_DNA"/>
</dbReference>
<sequence length="71" mass="8560">MKYILIKAENIHIINFDDVLEESLSSTRWNRDRTMVVLKCKNNKAPLWYVNSPIYSHEYIIKLMQTDEWSI</sequence>